<evidence type="ECO:0000313" key="2">
    <source>
        <dbReference type="EMBL" id="MBK1631659.1"/>
    </source>
</evidence>
<evidence type="ECO:0000313" key="3">
    <source>
        <dbReference type="Proteomes" id="UP000748752"/>
    </source>
</evidence>
<comment type="caution">
    <text evidence="2">The sequence shown here is derived from an EMBL/GenBank/DDBJ whole genome shotgun (WGS) entry which is preliminary data.</text>
</comment>
<protein>
    <recommendedName>
        <fullName evidence="4">DUF1631 domain-containing protein</fullName>
    </recommendedName>
</protein>
<dbReference type="Proteomes" id="UP000748752">
    <property type="component" value="Unassembled WGS sequence"/>
</dbReference>
<dbReference type="InterPro" id="IPR012434">
    <property type="entry name" value="DUF1631"/>
</dbReference>
<feature type="compositionally biased region" description="Gly residues" evidence="1">
    <location>
        <begin position="240"/>
        <end position="250"/>
    </location>
</feature>
<keyword evidence="3" id="KW-1185">Reference proteome</keyword>
<organism evidence="2 3">
    <name type="scientific">Thiohalocapsa halophila</name>
    <dbReference type="NCBI Taxonomy" id="69359"/>
    <lineage>
        <taxon>Bacteria</taxon>
        <taxon>Pseudomonadati</taxon>
        <taxon>Pseudomonadota</taxon>
        <taxon>Gammaproteobacteria</taxon>
        <taxon>Chromatiales</taxon>
        <taxon>Chromatiaceae</taxon>
        <taxon>Thiohalocapsa</taxon>
    </lineage>
</organism>
<feature type="compositionally biased region" description="Low complexity" evidence="1">
    <location>
        <begin position="618"/>
        <end position="659"/>
    </location>
</feature>
<evidence type="ECO:0008006" key="4">
    <source>
        <dbReference type="Google" id="ProtNLM"/>
    </source>
</evidence>
<feature type="compositionally biased region" description="Basic and acidic residues" evidence="1">
    <location>
        <begin position="271"/>
        <end position="281"/>
    </location>
</feature>
<name>A0ABS1CJJ3_9GAMM</name>
<evidence type="ECO:0000256" key="1">
    <source>
        <dbReference type="SAM" id="MobiDB-lite"/>
    </source>
</evidence>
<dbReference type="EMBL" id="NRRV01000029">
    <property type="protein sequence ID" value="MBK1631659.1"/>
    <property type="molecule type" value="Genomic_DNA"/>
</dbReference>
<feature type="compositionally biased region" description="Basic and acidic residues" evidence="1">
    <location>
        <begin position="228"/>
        <end position="237"/>
    </location>
</feature>
<accession>A0ABS1CJJ3</accession>
<feature type="region of interest" description="Disordered" evidence="1">
    <location>
        <begin position="270"/>
        <end position="310"/>
    </location>
</feature>
<feature type="compositionally biased region" description="Gly residues" evidence="1">
    <location>
        <begin position="288"/>
        <end position="298"/>
    </location>
</feature>
<dbReference type="Pfam" id="PF07793">
    <property type="entry name" value="DUF1631"/>
    <property type="match status" value="1"/>
</dbReference>
<feature type="compositionally biased region" description="Low complexity" evidence="1">
    <location>
        <begin position="685"/>
        <end position="701"/>
    </location>
</feature>
<dbReference type="RefSeq" id="WP_200238222.1">
    <property type="nucleotide sequence ID" value="NZ_NRRV01000029.1"/>
</dbReference>
<sequence>MPEHTPDPSRAEALSPAEAVTLLHALRDRLVDDAAGAFSEQMQAVRADLAQLAARARDSSRRQLYESGHALLANGGLRLLRHFRGSFCRACEQAIAQLTGNDRDTWEEEHELSLVDANAFERDLAIARLSAKASYACSQQLTALDRRVAALLGRQRLESDRDPFSVKLLFTAFADGAEASWAGGQLSLILLETFEHYTSDRLPDIYRSLNTYLVEQGVLPKLPVEVDEREHELDRPHRGGSSGSDGGSTSGSGETIGDVFTQLTSGLLGEHAQRGNRRGDQGADQGADQGGGSAGGAGASSDAPTDGGMAPVVLSQLIDGLTGLQRGKSSAATSLGIDPTAVDTRSSDLLRSLGASPLLRWLQPNDAATVELVAMLFDCMFSDGELPNQLQEEIGKLQVPILKAALLNKAFFSDQGHPARRLLDVIAAGARGWSGEEQEALLERIRAAIDNVLASFDDDTAVFNNEVEQIEAVLRAADQKARSQVGELVKRLEQRDRKVVAQTLVADQIDRRRDGQTLPPPVAAFIDEHWRELLGRIYIRYGDASDDWQDALATLEALIWSVQPKHTPAERNRLMHMLPSLLEKLPAWLARLGRTDAWQPFLRDLMPLHMAAVRQPEAAAAASPDAADAAAPDDQTQTASTDAHAPPAAERAAEAAADATSPDSEDLPWLMDAGADVEPDSTLVPAPAADAGQAGQDGDPAAARDADADAGTTSAQAAVDQYLEAARQVAVGDWLEVQQLGSPNLSLRASWISRRSGIMLFADRRGRNARVLSAERLAQALRQGSARLLSRDPLTDRAVARLLLNAAPAEMSSA</sequence>
<feature type="region of interest" description="Disordered" evidence="1">
    <location>
        <begin position="617"/>
        <end position="711"/>
    </location>
</feature>
<gene>
    <name evidence="2" type="ORF">CKO31_13070</name>
</gene>
<proteinExistence type="predicted"/>
<feature type="region of interest" description="Disordered" evidence="1">
    <location>
        <begin position="228"/>
        <end position="256"/>
    </location>
</feature>
<reference evidence="2 3" key="1">
    <citation type="journal article" date="2020" name="Microorganisms">
        <title>Osmotic Adaptation and Compatible Solute Biosynthesis of Phototrophic Bacteria as Revealed from Genome Analyses.</title>
        <authorList>
            <person name="Imhoff J.F."/>
            <person name="Rahn T."/>
            <person name="Kunzel S."/>
            <person name="Keller A."/>
            <person name="Neulinger S.C."/>
        </authorList>
    </citation>
    <scope>NUCLEOTIDE SEQUENCE [LARGE SCALE GENOMIC DNA]</scope>
    <source>
        <strain evidence="2 3">DSM 6210</strain>
    </source>
</reference>